<dbReference type="EMBL" id="JAVFWL010000002">
    <property type="protein sequence ID" value="KAK6736029.1"/>
    <property type="molecule type" value="Genomic_DNA"/>
</dbReference>
<feature type="domain" description="K Homology" evidence="7">
    <location>
        <begin position="1013"/>
        <end position="1078"/>
    </location>
</feature>
<dbReference type="InterPro" id="IPR036612">
    <property type="entry name" value="KH_dom_type_1_sf"/>
</dbReference>
<feature type="domain" description="K Homology" evidence="7">
    <location>
        <begin position="1090"/>
        <end position="1158"/>
    </location>
</feature>
<dbReference type="CDD" id="cd22410">
    <property type="entry name" value="KH-I_Vigilin_rpt7"/>
    <property type="match status" value="1"/>
</dbReference>
<feature type="coiled-coil region" evidence="6">
    <location>
        <begin position="1063"/>
        <end position="1090"/>
    </location>
</feature>
<feature type="domain" description="K Homology" evidence="7">
    <location>
        <begin position="862"/>
        <end position="931"/>
    </location>
</feature>
<feature type="domain" description="K Homology" evidence="7">
    <location>
        <begin position="285"/>
        <end position="353"/>
    </location>
</feature>
<proteinExistence type="predicted"/>
<evidence type="ECO:0000256" key="5">
    <source>
        <dbReference type="PROSITE-ProRule" id="PRU00117"/>
    </source>
</evidence>
<evidence type="ECO:0000313" key="8">
    <source>
        <dbReference type="EMBL" id="KAK6736029.1"/>
    </source>
</evidence>
<keyword evidence="4 5" id="KW-0694">RNA-binding</keyword>
<evidence type="ECO:0000313" key="9">
    <source>
        <dbReference type="Proteomes" id="UP001303046"/>
    </source>
</evidence>
<dbReference type="InterPro" id="IPR057778">
    <property type="entry name" value="KH_Vigilin_N"/>
</dbReference>
<keyword evidence="3" id="KW-0677">Repeat</keyword>
<protein>
    <recommendedName>
        <fullName evidence="7">K Homology domain-containing protein</fullName>
    </recommendedName>
</protein>
<dbReference type="CDD" id="cd22451">
    <property type="entry name" value="KH-I_ScSCP160_rpt6"/>
    <property type="match status" value="1"/>
</dbReference>
<keyword evidence="2" id="KW-0963">Cytoplasm</keyword>
<organism evidence="8 9">
    <name type="scientific">Necator americanus</name>
    <name type="common">Human hookworm</name>
    <dbReference type="NCBI Taxonomy" id="51031"/>
    <lineage>
        <taxon>Eukaryota</taxon>
        <taxon>Metazoa</taxon>
        <taxon>Ecdysozoa</taxon>
        <taxon>Nematoda</taxon>
        <taxon>Chromadorea</taxon>
        <taxon>Rhabditida</taxon>
        <taxon>Rhabditina</taxon>
        <taxon>Rhabditomorpha</taxon>
        <taxon>Strongyloidea</taxon>
        <taxon>Ancylostomatidae</taxon>
        <taxon>Bunostominae</taxon>
        <taxon>Necator</taxon>
    </lineage>
</organism>
<keyword evidence="6" id="KW-0175">Coiled coil</keyword>
<evidence type="ECO:0000256" key="2">
    <source>
        <dbReference type="ARBA" id="ARBA00022490"/>
    </source>
</evidence>
<evidence type="ECO:0000256" key="4">
    <source>
        <dbReference type="ARBA" id="ARBA00022884"/>
    </source>
</evidence>
<comment type="caution">
    <text evidence="8">The sequence shown here is derived from an EMBL/GenBank/DDBJ whole genome shotgun (WGS) entry which is preliminary data.</text>
</comment>
<dbReference type="SUPFAM" id="SSF54791">
    <property type="entry name" value="Eukaryotic type KH-domain (KH-domain type I)"/>
    <property type="match status" value="13"/>
</dbReference>
<dbReference type="InterPro" id="IPR004088">
    <property type="entry name" value="KH_dom_type_1"/>
</dbReference>
<feature type="domain" description="K Homology" evidence="7">
    <location>
        <begin position="789"/>
        <end position="858"/>
    </location>
</feature>
<sequence length="1297" mass="143853">MPKVLLLIVNIDVHRSPPAQSDPLLLFVVRNRPGTAHLTENERCTTDTSLNKTDIQPMELLIVSIFTRRSKVSLTSLPCTVLFDGCEHLKDGETSASSAVADVVQMDYSTDFPKLPEVAPAAAKPLGAWSRPAVGTKQIVHSFILAADERANKVKSFPGNTSEEHKKCQAVAAATGTRIELSESKDGALTVVIKGLRSKVEDARARLVRDLQTQASRDLDIPKDHHRKLIGKEGAALRQLEADTNCRITIPSRDTPSETIKIVGPREGIEKAVAYIKSVSERESKLATEHIVCPRIFYPFIRGPFNETYDKLTLETGAKINIPPSQANNEVIVITGEKEGVHKATAVIRGIISDKQATTKSVTCTVARAQHRYIIGQQRSGLHTILRETGVSVEVPNEDENSDTITLRGDPSKLGEALALVYQRASSVITQQIPAPTWLHKHIIGPKGSTLQSLIPNRGKVQIDFEDAGTIFLEGAPEEVKAALSVLSAEVARLQTEMSIEKVKVHPSLHRHVIGRGGTLISKIKDETGVQISIPNEQTNSDEIIVEGKKEGVKKAVEEICAIVSKIENEKSRDIIIEQRLHKLIIGAKGENIGKIRDAHPNVVLSFPDVNKKSDVINIRGDKSEVDKVYKQLQSLAKELAESNYQQIVPIFKEFHKHIIGKGGATIKKIREETQTRIDLPEGDSGEERITVTGRKVNVEKAIDQLNKIQNELASIITVEVDIPVKVQARLLGNGRRLISDIEEECGGVHIRFPAEKSDSTKVTIRGPKGDVEKAQKLLTDLAKDKEVNLHEDVVIAKPEFHRFLIGKGGSKINKMRESYDVRVMFPRETDTDKETIHLLGKKEDVVKVKKELQENIRQLNETVESTIDVDTKHHRHFVMRSAAVLREIQEQNGGVVISFPKMGSDSTTVHIKGSKQCVESAKARIEEIVEDIEKQVTIQVEIPSQFHRALLVNRGQKIQDLQSKHGVLIRFPERRFESAEDADSHAADMVTISGRDTKCDAAKQELLLMVPVSKIINVPIDMHRSLIGRGGETVRKLMQDCDVNISIPKNNESDEITVTGQSENVEDALKKIREKIAEFEALAEDRKLRSFQLVIDVPAEYHTRVIGPKGATVNALRAKHDVQISLPRGEERSDQITIQGYEAAARACAAEIDDMIEEIRSMFTQEVSIDAGFHPRMIGTRGKNLKKLMEDYGVEIRFPRDAADPNLVIIAGKSEDAVYDCIDHLRAEEEEYLVDHVDRNQYISTRVQEPPKVNKPVQISNAPWQLDIGSSEHFPDMGAAAPSHVVGGAWGSARRW</sequence>
<feature type="domain" description="K Homology" evidence="7">
    <location>
        <begin position="1162"/>
        <end position="1231"/>
    </location>
</feature>
<feature type="domain" description="K Homology" evidence="7">
    <location>
        <begin position="643"/>
        <end position="711"/>
    </location>
</feature>
<evidence type="ECO:0000256" key="1">
    <source>
        <dbReference type="ARBA" id="ARBA00004496"/>
    </source>
</evidence>
<accession>A0ABR1CC20</accession>
<dbReference type="CDD" id="cd22411">
    <property type="entry name" value="KH-I_Vigilin_rpt8"/>
    <property type="match status" value="1"/>
</dbReference>
<feature type="domain" description="K Homology" evidence="7">
    <location>
        <begin position="213"/>
        <end position="281"/>
    </location>
</feature>
<feature type="domain" description="K Homology" evidence="7">
    <location>
        <begin position="427"/>
        <end position="492"/>
    </location>
</feature>
<comment type="subcellular location">
    <subcellularLocation>
        <location evidence="1">Cytoplasm</location>
    </subcellularLocation>
</comment>
<name>A0ABR1CC20_NECAM</name>
<feature type="domain" description="K Homology" evidence="7">
    <location>
        <begin position="569"/>
        <end position="638"/>
    </location>
</feature>
<feature type="domain" description="K Homology" evidence="7">
    <location>
        <begin position="497"/>
        <end position="565"/>
    </location>
</feature>
<dbReference type="PROSITE" id="PS50084">
    <property type="entry name" value="KH_TYPE_1"/>
    <property type="match status" value="14"/>
</dbReference>
<dbReference type="PANTHER" id="PTHR10627:SF31">
    <property type="entry name" value="DODECA-SATELLITE-BINDING PROTEIN 1, ISOFORM A"/>
    <property type="match status" value="1"/>
</dbReference>
<evidence type="ECO:0000259" key="7">
    <source>
        <dbReference type="SMART" id="SM00322"/>
    </source>
</evidence>
<feature type="domain" description="K Homology" evidence="7">
    <location>
        <begin position="935"/>
        <end position="1012"/>
    </location>
</feature>
<keyword evidence="9" id="KW-1185">Reference proteome</keyword>
<dbReference type="CDD" id="cd02394">
    <property type="entry name" value="KH-I_Vigilin_rpt6"/>
    <property type="match status" value="1"/>
</dbReference>
<dbReference type="CDD" id="cd22418">
    <property type="entry name" value="KH-I_Vigilin_rpt15"/>
    <property type="match status" value="1"/>
</dbReference>
<feature type="domain" description="K Homology" evidence="7">
    <location>
        <begin position="358"/>
        <end position="426"/>
    </location>
</feature>
<dbReference type="CDD" id="cd22408">
    <property type="entry name" value="KH-I_Vigilin_rpt4"/>
    <property type="match status" value="1"/>
</dbReference>
<dbReference type="SMART" id="SM00322">
    <property type="entry name" value="KH"/>
    <property type="match status" value="14"/>
</dbReference>
<feature type="coiled-coil region" evidence="6">
    <location>
        <begin position="843"/>
        <end position="870"/>
    </location>
</feature>
<reference evidence="8 9" key="1">
    <citation type="submission" date="2023-08" db="EMBL/GenBank/DDBJ databases">
        <title>A Necator americanus chromosomal reference genome.</title>
        <authorList>
            <person name="Ilik V."/>
            <person name="Petrzelkova K.J."/>
            <person name="Pardy F."/>
            <person name="Fuh T."/>
            <person name="Niatou-Singa F.S."/>
            <person name="Gouil Q."/>
            <person name="Baker L."/>
            <person name="Ritchie M.E."/>
            <person name="Jex A.R."/>
            <person name="Gazzola D."/>
            <person name="Li H."/>
            <person name="Toshio Fujiwara R."/>
            <person name="Zhan B."/>
            <person name="Aroian R.V."/>
            <person name="Pafco B."/>
            <person name="Schwarz E.M."/>
        </authorList>
    </citation>
    <scope>NUCLEOTIDE SEQUENCE [LARGE SCALE GENOMIC DNA]</scope>
    <source>
        <strain evidence="8 9">Aroian</strain>
        <tissue evidence="8">Whole animal</tissue>
    </source>
</reference>
<evidence type="ECO:0000256" key="6">
    <source>
        <dbReference type="SAM" id="Coils"/>
    </source>
</evidence>
<dbReference type="Pfam" id="PF00013">
    <property type="entry name" value="KH_1"/>
    <property type="match status" value="14"/>
</dbReference>
<dbReference type="Gene3D" id="3.30.1370.10">
    <property type="entry name" value="K Homology domain, type 1"/>
    <property type="match status" value="14"/>
</dbReference>
<dbReference type="Proteomes" id="UP001303046">
    <property type="component" value="Unassembled WGS sequence"/>
</dbReference>
<feature type="domain" description="K Homology" evidence="7">
    <location>
        <begin position="715"/>
        <end position="784"/>
    </location>
</feature>
<dbReference type="InterPro" id="IPR004087">
    <property type="entry name" value="KH_dom"/>
</dbReference>
<evidence type="ECO:0000256" key="3">
    <source>
        <dbReference type="ARBA" id="ARBA00022737"/>
    </source>
</evidence>
<gene>
    <name evidence="8" type="primary">Necator_chrII.g6775</name>
    <name evidence="8" type="ORF">RB195_018982</name>
</gene>
<dbReference type="CDD" id="cd22407">
    <property type="entry name" value="KH-I_Vigilin_rpt3"/>
    <property type="match status" value="1"/>
</dbReference>
<dbReference type="Pfam" id="PF24668">
    <property type="entry name" value="KH_Vigilin"/>
    <property type="match status" value="1"/>
</dbReference>
<dbReference type="PANTHER" id="PTHR10627">
    <property type="entry name" value="SCP160"/>
    <property type="match status" value="1"/>
</dbReference>